<proteinExistence type="predicted"/>
<sequence length="217" mass="23899">MCRTSTSPPAKHFALCHVIRGANIISLYPSGTQMQSAVSVGLRKAQDVGVHRNNPAYLSQGIDNEPNRSSKNAATQVRLATPETDVPSKGRSALHFSSPPPLSVSEGTWLLCPWFLALSKGKKTRLTMTIGPLSPTRPPLILPSFENFHSSIEKLRTNASLYSHHEEKTRRSRGASQCELGLKRGISIQHGAGSDARVVVGLKSSYWQSEREWGWEW</sequence>
<organism evidence="2">
    <name type="scientific">Laccaria bicolor (strain S238N-H82 / ATCC MYA-4686)</name>
    <name type="common">Bicoloured deceiver</name>
    <name type="synonym">Laccaria laccata var. bicolor</name>
    <dbReference type="NCBI Taxonomy" id="486041"/>
    <lineage>
        <taxon>Eukaryota</taxon>
        <taxon>Fungi</taxon>
        <taxon>Dikarya</taxon>
        <taxon>Basidiomycota</taxon>
        <taxon>Agaricomycotina</taxon>
        <taxon>Agaricomycetes</taxon>
        <taxon>Agaricomycetidae</taxon>
        <taxon>Agaricales</taxon>
        <taxon>Agaricineae</taxon>
        <taxon>Hydnangiaceae</taxon>
        <taxon>Laccaria</taxon>
    </lineage>
</organism>
<dbReference type="HOGENOM" id="CLU_1272498_0_0_1"/>
<dbReference type="AlphaFoldDB" id="B0D4M7"/>
<dbReference type="InParanoid" id="B0D4M7"/>
<reference evidence="1 2" key="1">
    <citation type="journal article" date="2008" name="Nature">
        <title>The genome of Laccaria bicolor provides insights into mycorrhizal symbiosis.</title>
        <authorList>
            <person name="Martin F."/>
            <person name="Aerts A."/>
            <person name="Ahren D."/>
            <person name="Brun A."/>
            <person name="Danchin E.G.J."/>
            <person name="Duchaussoy F."/>
            <person name="Gibon J."/>
            <person name="Kohler A."/>
            <person name="Lindquist E."/>
            <person name="Pereda V."/>
            <person name="Salamov A."/>
            <person name="Shapiro H.J."/>
            <person name="Wuyts J."/>
            <person name="Blaudez D."/>
            <person name="Buee M."/>
            <person name="Brokstein P."/>
            <person name="Canbaeck B."/>
            <person name="Cohen D."/>
            <person name="Courty P.E."/>
            <person name="Coutinho P.M."/>
            <person name="Delaruelle C."/>
            <person name="Detter J.C."/>
            <person name="Deveau A."/>
            <person name="DiFazio S."/>
            <person name="Duplessis S."/>
            <person name="Fraissinet-Tachet L."/>
            <person name="Lucic E."/>
            <person name="Frey-Klett P."/>
            <person name="Fourrey C."/>
            <person name="Feussner I."/>
            <person name="Gay G."/>
            <person name="Grimwood J."/>
            <person name="Hoegger P.J."/>
            <person name="Jain P."/>
            <person name="Kilaru S."/>
            <person name="Labbe J."/>
            <person name="Lin Y.C."/>
            <person name="Legue V."/>
            <person name="Le Tacon F."/>
            <person name="Marmeisse R."/>
            <person name="Melayah D."/>
            <person name="Montanini B."/>
            <person name="Muratet M."/>
            <person name="Nehls U."/>
            <person name="Niculita-Hirzel H."/>
            <person name="Oudot-Le Secq M.P."/>
            <person name="Peter M."/>
            <person name="Quesneville H."/>
            <person name="Rajashekar B."/>
            <person name="Reich M."/>
            <person name="Rouhier N."/>
            <person name="Schmutz J."/>
            <person name="Yin T."/>
            <person name="Chalot M."/>
            <person name="Henrissat B."/>
            <person name="Kuees U."/>
            <person name="Lucas S."/>
            <person name="Van de Peer Y."/>
            <person name="Podila G.K."/>
            <person name="Polle A."/>
            <person name="Pukkila P.J."/>
            <person name="Richardson P.M."/>
            <person name="Rouze P."/>
            <person name="Sanders I.R."/>
            <person name="Stajich J.E."/>
            <person name="Tunlid A."/>
            <person name="Tuskan G."/>
            <person name="Grigoriev I.V."/>
        </authorList>
    </citation>
    <scope>NUCLEOTIDE SEQUENCE [LARGE SCALE GENOMIC DNA]</scope>
    <source>
        <strain evidence="2">S238N-H82 / ATCC MYA-4686</strain>
    </source>
</reference>
<dbReference type="RefSeq" id="XP_001879040.1">
    <property type="nucleotide sequence ID" value="XM_001879005.1"/>
</dbReference>
<keyword evidence="2" id="KW-1185">Reference proteome</keyword>
<dbReference type="EMBL" id="DS547097">
    <property type="protein sequence ID" value="EDR10590.1"/>
    <property type="molecule type" value="Genomic_DNA"/>
</dbReference>
<dbReference type="Proteomes" id="UP000001194">
    <property type="component" value="Unassembled WGS sequence"/>
</dbReference>
<name>B0D4M7_LACBS</name>
<protein>
    <submittedName>
        <fullName evidence="1">Predicted protein</fullName>
    </submittedName>
</protein>
<evidence type="ECO:0000313" key="2">
    <source>
        <dbReference type="Proteomes" id="UP000001194"/>
    </source>
</evidence>
<dbReference type="KEGG" id="lbc:LACBIDRAFT_325352"/>
<accession>B0D4M7</accession>
<dbReference type="GeneID" id="6074424"/>
<evidence type="ECO:0000313" key="1">
    <source>
        <dbReference type="EMBL" id="EDR10590.1"/>
    </source>
</evidence>
<gene>
    <name evidence="1" type="ORF">LACBIDRAFT_325352</name>
</gene>